<dbReference type="GO" id="GO:0005737">
    <property type="term" value="C:cytoplasm"/>
    <property type="evidence" value="ECO:0007669"/>
    <property type="project" value="UniProtKB-SubCell"/>
</dbReference>
<dbReference type="Gene3D" id="3.40.50.1970">
    <property type="match status" value="1"/>
</dbReference>
<sequence>MSDITTIDVTGGGDYSVFVGRGLLQGGATLLRESLAGASKVLIIHPPTLAQAATALRDELRDAFDVLLAEVPDAESGKRVEVAAFCWQVMGQADFTRTDAVIGFGGGAVTDLAGFVAATMLRGIRFANVPTSVLGMVDASVGGKTGINTAEGKNLVGAFYAPVAVVCDLETLATLPVNEKLAGFAEIVKCGFIADVEILDIIEANVERATDTTSEEFRTLIEKSIAIKARVVSEDFTEQGQREILNYGHTLGHAIEHAERYQWRHGAAISVGMVFAAELSALTSSLPSEVVDRQRRVLTLLGLPTTYSASRWDTLLAAMRRDKKARGNMLRFITLSDIGKPVTVNVPDTSVLFAAYQEVAS</sequence>
<evidence type="ECO:0000256" key="11">
    <source>
        <dbReference type="ARBA" id="ARBA00022605"/>
    </source>
</evidence>
<dbReference type="InterPro" id="IPR016037">
    <property type="entry name" value="DHQ_synth_AroB"/>
</dbReference>
<dbReference type="GO" id="GO:0003856">
    <property type="term" value="F:3-dehydroquinate synthase activity"/>
    <property type="evidence" value="ECO:0007669"/>
    <property type="project" value="UniProtKB-EC"/>
</dbReference>
<dbReference type="HAMAP" id="MF_00110">
    <property type="entry name" value="DHQ_synthase"/>
    <property type="match status" value="1"/>
</dbReference>
<dbReference type="GO" id="GO:0008652">
    <property type="term" value="P:amino acid biosynthetic process"/>
    <property type="evidence" value="ECO:0007669"/>
    <property type="project" value="UniProtKB-KW"/>
</dbReference>
<dbReference type="FunFam" id="3.40.50.1970:FF:000007">
    <property type="entry name" value="Pentafunctional AROM polypeptide"/>
    <property type="match status" value="1"/>
</dbReference>
<evidence type="ECO:0000256" key="12">
    <source>
        <dbReference type="ARBA" id="ARBA00022723"/>
    </source>
</evidence>
<dbReference type="NCBIfam" id="TIGR01357">
    <property type="entry name" value="aroB"/>
    <property type="match status" value="1"/>
</dbReference>
<dbReference type="Gene3D" id="1.20.1090.10">
    <property type="entry name" value="Dehydroquinate synthase-like - alpha domain"/>
    <property type="match status" value="1"/>
</dbReference>
<evidence type="ECO:0000256" key="17">
    <source>
        <dbReference type="ARBA" id="ARBA00023239"/>
    </source>
</evidence>
<evidence type="ECO:0000256" key="8">
    <source>
        <dbReference type="ARBA" id="ARBA00013031"/>
    </source>
</evidence>
<comment type="pathway">
    <text evidence="6">Metabolic intermediate biosynthesis; chorismate biosynthesis; chorismate from D-erythrose 4-phosphate and phosphoenolpyruvate: step 2/7.</text>
</comment>
<comment type="catalytic activity">
    <reaction evidence="1">
        <text>7-phospho-2-dehydro-3-deoxy-D-arabino-heptonate = 3-dehydroquinate + phosphate</text>
        <dbReference type="Rhea" id="RHEA:21968"/>
        <dbReference type="ChEBI" id="CHEBI:32364"/>
        <dbReference type="ChEBI" id="CHEBI:43474"/>
        <dbReference type="ChEBI" id="CHEBI:58394"/>
        <dbReference type="EC" id="4.2.3.4"/>
    </reaction>
</comment>
<dbReference type="Pfam" id="PF01761">
    <property type="entry name" value="DHQ_synthase"/>
    <property type="match status" value="1"/>
</dbReference>
<organism evidence="21">
    <name type="scientific">freshwater metagenome</name>
    <dbReference type="NCBI Taxonomy" id="449393"/>
    <lineage>
        <taxon>unclassified sequences</taxon>
        <taxon>metagenomes</taxon>
        <taxon>ecological metagenomes</taxon>
    </lineage>
</organism>
<evidence type="ECO:0000256" key="18">
    <source>
        <dbReference type="ARBA" id="ARBA00023285"/>
    </source>
</evidence>
<evidence type="ECO:0000256" key="4">
    <source>
        <dbReference type="ARBA" id="ARBA00001947"/>
    </source>
</evidence>
<keyword evidence="12" id="KW-0479">Metal-binding</keyword>
<dbReference type="PANTHER" id="PTHR43622">
    <property type="entry name" value="3-DEHYDROQUINATE SYNTHASE"/>
    <property type="match status" value="1"/>
</dbReference>
<keyword evidence="15" id="KW-0520">NAD</keyword>
<comment type="similarity">
    <text evidence="7">Belongs to the sugar phosphate cyclases superfamily. Dehydroquinate synthase family.</text>
</comment>
<evidence type="ECO:0000256" key="7">
    <source>
        <dbReference type="ARBA" id="ARBA00005412"/>
    </source>
</evidence>
<evidence type="ECO:0000256" key="16">
    <source>
        <dbReference type="ARBA" id="ARBA00023141"/>
    </source>
</evidence>
<dbReference type="InterPro" id="IPR056179">
    <property type="entry name" value="DHQS_C"/>
</dbReference>
<evidence type="ECO:0000256" key="14">
    <source>
        <dbReference type="ARBA" id="ARBA00022833"/>
    </source>
</evidence>
<reference evidence="21" key="1">
    <citation type="submission" date="2020-05" db="EMBL/GenBank/DDBJ databases">
        <authorList>
            <person name="Chiriac C."/>
            <person name="Salcher M."/>
            <person name="Ghai R."/>
            <person name="Kavagutti S V."/>
        </authorList>
    </citation>
    <scope>NUCLEOTIDE SEQUENCE</scope>
</reference>
<dbReference type="EMBL" id="CAEZTD010000046">
    <property type="protein sequence ID" value="CAB4561039.1"/>
    <property type="molecule type" value="Genomic_DNA"/>
</dbReference>
<dbReference type="InterPro" id="IPR030960">
    <property type="entry name" value="DHQS/DOIS_N"/>
</dbReference>
<accession>A0A6J6DEE4</accession>
<keyword evidence="18" id="KW-0170">Cobalt</keyword>
<evidence type="ECO:0000256" key="10">
    <source>
        <dbReference type="ARBA" id="ARBA00022490"/>
    </source>
</evidence>
<dbReference type="SUPFAM" id="SSF56796">
    <property type="entry name" value="Dehydroquinate synthase-like"/>
    <property type="match status" value="1"/>
</dbReference>
<dbReference type="PIRSF" id="PIRSF001455">
    <property type="entry name" value="DHQ_synth"/>
    <property type="match status" value="1"/>
</dbReference>
<protein>
    <recommendedName>
        <fullName evidence="9">3-dehydroquinate synthase</fullName>
        <ecNumber evidence="8">4.2.3.4</ecNumber>
    </recommendedName>
</protein>
<keyword evidence="10" id="KW-0963">Cytoplasm</keyword>
<evidence type="ECO:0000256" key="3">
    <source>
        <dbReference type="ARBA" id="ARBA00001941"/>
    </source>
</evidence>
<name>A0A6J6DEE4_9ZZZZ</name>
<comment type="cofactor">
    <cofactor evidence="2">
        <name>NAD(+)</name>
        <dbReference type="ChEBI" id="CHEBI:57540"/>
    </cofactor>
</comment>
<keyword evidence="16" id="KW-0057">Aromatic amino acid biosynthesis</keyword>
<comment type="cofactor">
    <cofactor evidence="4">
        <name>Zn(2+)</name>
        <dbReference type="ChEBI" id="CHEBI:29105"/>
    </cofactor>
</comment>
<evidence type="ECO:0000256" key="13">
    <source>
        <dbReference type="ARBA" id="ARBA00022741"/>
    </source>
</evidence>
<dbReference type="GO" id="GO:0009073">
    <property type="term" value="P:aromatic amino acid family biosynthetic process"/>
    <property type="evidence" value="ECO:0007669"/>
    <property type="project" value="UniProtKB-KW"/>
</dbReference>
<comment type="cofactor">
    <cofactor evidence="3">
        <name>Co(2+)</name>
        <dbReference type="ChEBI" id="CHEBI:48828"/>
    </cofactor>
</comment>
<evidence type="ECO:0000259" key="19">
    <source>
        <dbReference type="Pfam" id="PF01761"/>
    </source>
</evidence>
<evidence type="ECO:0000259" key="20">
    <source>
        <dbReference type="Pfam" id="PF24621"/>
    </source>
</evidence>
<feature type="domain" description="3-dehydroquinate synthase C-terminal" evidence="20">
    <location>
        <begin position="183"/>
        <end position="325"/>
    </location>
</feature>
<evidence type="ECO:0000313" key="21">
    <source>
        <dbReference type="EMBL" id="CAB4561039.1"/>
    </source>
</evidence>
<keyword evidence="14" id="KW-0862">Zinc</keyword>
<proteinExistence type="inferred from homology"/>
<evidence type="ECO:0000256" key="1">
    <source>
        <dbReference type="ARBA" id="ARBA00001393"/>
    </source>
</evidence>
<dbReference type="PANTHER" id="PTHR43622:SF7">
    <property type="entry name" value="3-DEHYDROQUINATE SYNTHASE, CHLOROPLASTIC"/>
    <property type="match status" value="1"/>
</dbReference>
<keyword evidence="11" id="KW-0028">Amino-acid biosynthesis</keyword>
<feature type="domain" description="3-dehydroquinate synthase N-terminal" evidence="19">
    <location>
        <begin position="70"/>
        <end position="179"/>
    </location>
</feature>
<gene>
    <name evidence="21" type="ORF">UFOPK1591_00732</name>
</gene>
<dbReference type="AlphaFoldDB" id="A0A6J6DEE4"/>
<evidence type="ECO:0000256" key="5">
    <source>
        <dbReference type="ARBA" id="ARBA00004496"/>
    </source>
</evidence>
<comment type="subcellular location">
    <subcellularLocation>
        <location evidence="5">Cytoplasm</location>
    </subcellularLocation>
</comment>
<dbReference type="Pfam" id="PF24621">
    <property type="entry name" value="DHQS_C"/>
    <property type="match status" value="1"/>
</dbReference>
<dbReference type="EC" id="4.2.3.4" evidence="8"/>
<evidence type="ECO:0000256" key="9">
    <source>
        <dbReference type="ARBA" id="ARBA00017684"/>
    </source>
</evidence>
<evidence type="ECO:0000256" key="15">
    <source>
        <dbReference type="ARBA" id="ARBA00023027"/>
    </source>
</evidence>
<dbReference type="CDD" id="cd08195">
    <property type="entry name" value="DHQS"/>
    <property type="match status" value="1"/>
</dbReference>
<dbReference type="GO" id="GO:0000166">
    <property type="term" value="F:nucleotide binding"/>
    <property type="evidence" value="ECO:0007669"/>
    <property type="project" value="UniProtKB-KW"/>
</dbReference>
<dbReference type="InterPro" id="IPR030963">
    <property type="entry name" value="DHQ_synth_fam"/>
</dbReference>
<keyword evidence="17" id="KW-0456">Lyase</keyword>
<evidence type="ECO:0000256" key="2">
    <source>
        <dbReference type="ARBA" id="ARBA00001911"/>
    </source>
</evidence>
<dbReference type="GO" id="GO:0046872">
    <property type="term" value="F:metal ion binding"/>
    <property type="evidence" value="ECO:0007669"/>
    <property type="project" value="UniProtKB-KW"/>
</dbReference>
<keyword evidence="13" id="KW-0547">Nucleotide-binding</keyword>
<evidence type="ECO:0000256" key="6">
    <source>
        <dbReference type="ARBA" id="ARBA00004661"/>
    </source>
</evidence>
<dbReference type="InterPro" id="IPR050071">
    <property type="entry name" value="Dehydroquinate_synthase"/>
</dbReference>